<dbReference type="Pfam" id="PF02298">
    <property type="entry name" value="Cu_bind_like"/>
    <property type="match status" value="1"/>
</dbReference>
<organism evidence="3 4">
    <name type="scientific">Erythranthe guttata</name>
    <name type="common">Yellow monkey flower</name>
    <name type="synonym">Mimulus guttatus</name>
    <dbReference type="NCBI Taxonomy" id="4155"/>
    <lineage>
        <taxon>Eukaryota</taxon>
        <taxon>Viridiplantae</taxon>
        <taxon>Streptophyta</taxon>
        <taxon>Embryophyta</taxon>
        <taxon>Tracheophyta</taxon>
        <taxon>Spermatophyta</taxon>
        <taxon>Magnoliopsida</taxon>
        <taxon>eudicotyledons</taxon>
        <taxon>Gunneridae</taxon>
        <taxon>Pentapetalae</taxon>
        <taxon>asterids</taxon>
        <taxon>lamiids</taxon>
        <taxon>Lamiales</taxon>
        <taxon>Phrymaceae</taxon>
        <taxon>Erythranthe</taxon>
    </lineage>
</organism>
<feature type="domain" description="Phytocyanin" evidence="2">
    <location>
        <begin position="1"/>
        <end position="68"/>
    </location>
</feature>
<dbReference type="AlphaFoldDB" id="A0A022RUY8"/>
<sequence>FKYNPQFHNVMEVSKEDFESCNSSSPILTYTTGHDSVELTSGGHHYFICGTPGHCKAAGQKVDIFVLGGNSGGPSGDGSPSISPPNDDSDNDSPSISPPNDNSASLMTRPNFISFKWLYIIANIFLVHGVL</sequence>
<gene>
    <name evidence="3" type="ORF">MIMGU_mgv1a017895mg</name>
</gene>
<name>A0A022RUY8_ERYGU</name>
<keyword evidence="4" id="KW-1185">Reference proteome</keyword>
<evidence type="ECO:0000313" key="3">
    <source>
        <dbReference type="EMBL" id="EYU43806.1"/>
    </source>
</evidence>
<dbReference type="STRING" id="4155.A0A022RUY8"/>
<protein>
    <recommendedName>
        <fullName evidence="2">Phytocyanin domain-containing protein</fullName>
    </recommendedName>
</protein>
<proteinExistence type="predicted"/>
<reference evidence="3 4" key="1">
    <citation type="journal article" date="2013" name="Proc. Natl. Acad. Sci. U.S.A.">
        <title>Fine-scale variation in meiotic recombination in Mimulus inferred from population shotgun sequencing.</title>
        <authorList>
            <person name="Hellsten U."/>
            <person name="Wright K.M."/>
            <person name="Jenkins J."/>
            <person name="Shu S."/>
            <person name="Yuan Y."/>
            <person name="Wessler S.R."/>
            <person name="Schmutz J."/>
            <person name="Willis J.H."/>
            <person name="Rokhsar D.S."/>
        </authorList>
    </citation>
    <scope>NUCLEOTIDE SEQUENCE [LARGE SCALE GENOMIC DNA]</scope>
    <source>
        <strain evidence="4">cv. DUN x IM62</strain>
    </source>
</reference>
<evidence type="ECO:0000313" key="4">
    <source>
        <dbReference type="Proteomes" id="UP000030748"/>
    </source>
</evidence>
<feature type="non-terminal residue" evidence="3">
    <location>
        <position position="1"/>
    </location>
</feature>
<dbReference type="InterPro" id="IPR039391">
    <property type="entry name" value="Phytocyanin-like"/>
</dbReference>
<evidence type="ECO:0000259" key="2">
    <source>
        <dbReference type="PROSITE" id="PS51485"/>
    </source>
</evidence>
<dbReference type="SUPFAM" id="SSF49503">
    <property type="entry name" value="Cupredoxins"/>
    <property type="match status" value="1"/>
</dbReference>
<dbReference type="EMBL" id="KI630234">
    <property type="protein sequence ID" value="EYU43806.1"/>
    <property type="molecule type" value="Genomic_DNA"/>
</dbReference>
<dbReference type="Gene3D" id="2.60.40.420">
    <property type="entry name" value="Cupredoxins - blue copper proteins"/>
    <property type="match status" value="1"/>
</dbReference>
<dbReference type="PROSITE" id="PS51485">
    <property type="entry name" value="PHYTOCYANIN"/>
    <property type="match status" value="1"/>
</dbReference>
<feature type="region of interest" description="Disordered" evidence="1">
    <location>
        <begin position="68"/>
        <end position="105"/>
    </location>
</feature>
<dbReference type="GO" id="GO:0009055">
    <property type="term" value="F:electron transfer activity"/>
    <property type="evidence" value="ECO:0007669"/>
    <property type="project" value="InterPro"/>
</dbReference>
<dbReference type="InterPro" id="IPR003245">
    <property type="entry name" value="Phytocyanin_dom"/>
</dbReference>
<dbReference type="PANTHER" id="PTHR33021">
    <property type="entry name" value="BLUE COPPER PROTEIN"/>
    <property type="match status" value="1"/>
</dbReference>
<dbReference type="InterPro" id="IPR008972">
    <property type="entry name" value="Cupredoxin"/>
</dbReference>
<accession>A0A022RUY8</accession>
<feature type="compositionally biased region" description="Low complexity" evidence="1">
    <location>
        <begin position="77"/>
        <end position="103"/>
    </location>
</feature>
<dbReference type="GO" id="GO:0005886">
    <property type="term" value="C:plasma membrane"/>
    <property type="evidence" value="ECO:0000318"/>
    <property type="project" value="GO_Central"/>
</dbReference>
<dbReference type="PANTHER" id="PTHR33021:SF339">
    <property type="entry name" value="OS07G0570600 PROTEIN"/>
    <property type="match status" value="1"/>
</dbReference>
<evidence type="ECO:0000256" key="1">
    <source>
        <dbReference type="SAM" id="MobiDB-lite"/>
    </source>
</evidence>
<dbReference type="Proteomes" id="UP000030748">
    <property type="component" value="Unassembled WGS sequence"/>
</dbReference>